<comment type="caution">
    <text evidence="1">The sequence shown here is derived from an EMBL/GenBank/DDBJ whole genome shotgun (WGS) entry which is preliminary data.</text>
</comment>
<dbReference type="EMBL" id="VMHM01000030">
    <property type="protein sequence ID" value="TSJ92545.1"/>
    <property type="molecule type" value="Genomic_DNA"/>
</dbReference>
<proteinExistence type="predicted"/>
<dbReference type="RefSeq" id="WP_144093549.1">
    <property type="nucleotide sequence ID" value="NZ_CAMLBV010000046.1"/>
</dbReference>
<sequence length="212" mass="25146">MKPLIYPIIFFLAMLGNVNIAIADTFKNELKHYKKIDLPYTSNDITKYYWEDEAGGLHISPNSKMPFRFSAKEFSYKPSLVRIPLKYSFYFPAVYFNYKNITYKGIIFMTHIDNDEPIFYFQLNSYDKKGNFIDAIMLDERYSAEGEVLRWSDFKILTNGQITVNQMEQMLIDDDMEFKNGDIHFLTKNIYQMSSTGIFKKVKETIIYDRYN</sequence>
<gene>
    <name evidence="1" type="ORF">FPQ15_14370</name>
</gene>
<protein>
    <submittedName>
        <fullName evidence="1">Uncharacterized protein</fullName>
    </submittedName>
</protein>
<dbReference type="AlphaFoldDB" id="A0A556RUH0"/>
<dbReference type="Proteomes" id="UP000319483">
    <property type="component" value="Unassembled WGS sequence"/>
</dbReference>
<accession>A0A556RUH0</accession>
<name>A0A556RUH0_9GAMM</name>
<reference evidence="1 2" key="1">
    <citation type="submission" date="2019-07" db="EMBL/GenBank/DDBJ databases">
        <title>Gilliamella genomes.</title>
        <authorList>
            <person name="Zheng H."/>
        </authorList>
    </citation>
    <scope>NUCLEOTIDE SEQUENCE [LARGE SCALE GENOMIC DNA]</scope>
    <source>
        <strain evidence="1 2">W8127</strain>
    </source>
</reference>
<organism evidence="1 2">
    <name type="scientific">Gilliamella apicola</name>
    <dbReference type="NCBI Taxonomy" id="1196095"/>
    <lineage>
        <taxon>Bacteria</taxon>
        <taxon>Pseudomonadati</taxon>
        <taxon>Pseudomonadota</taxon>
        <taxon>Gammaproteobacteria</taxon>
        <taxon>Orbales</taxon>
        <taxon>Orbaceae</taxon>
        <taxon>Gilliamella</taxon>
    </lineage>
</organism>
<evidence type="ECO:0000313" key="1">
    <source>
        <dbReference type="EMBL" id="TSJ92545.1"/>
    </source>
</evidence>
<evidence type="ECO:0000313" key="2">
    <source>
        <dbReference type="Proteomes" id="UP000319483"/>
    </source>
</evidence>